<proteinExistence type="predicted"/>
<gene>
    <name evidence="2" type="ORF">DL1_02225</name>
</gene>
<evidence type="ECO:0000313" key="3">
    <source>
        <dbReference type="Proteomes" id="UP000027725"/>
    </source>
</evidence>
<keyword evidence="1" id="KW-0812">Transmembrane</keyword>
<dbReference type="OrthoDB" id="7632202at2"/>
<name>A0A074U5E7_9RHOB</name>
<dbReference type="Proteomes" id="UP000027725">
    <property type="component" value="Unassembled WGS sequence"/>
</dbReference>
<dbReference type="AlphaFoldDB" id="A0A074U5E7"/>
<dbReference type="RefSeq" id="WP_038065730.1">
    <property type="nucleotide sequence ID" value="NZ_FOVB01000001.1"/>
</dbReference>
<dbReference type="STRING" id="1185766.SAMN05216224_101721"/>
<evidence type="ECO:0008006" key="4">
    <source>
        <dbReference type="Google" id="ProtNLM"/>
    </source>
</evidence>
<evidence type="ECO:0000256" key="1">
    <source>
        <dbReference type="SAM" id="Phobius"/>
    </source>
</evidence>
<evidence type="ECO:0000313" key="2">
    <source>
        <dbReference type="EMBL" id="KEP69857.1"/>
    </source>
</evidence>
<keyword evidence="1" id="KW-0472">Membrane</keyword>
<comment type="caution">
    <text evidence="2">The sequence shown here is derived from an EMBL/GenBank/DDBJ whole genome shotgun (WGS) entry which is preliminary data.</text>
</comment>
<accession>A0A074U5E7</accession>
<feature type="transmembrane region" description="Helical" evidence="1">
    <location>
        <begin position="6"/>
        <end position="26"/>
    </location>
</feature>
<dbReference type="eggNOG" id="ENOG5032YBV">
    <property type="taxonomic scope" value="Bacteria"/>
</dbReference>
<organism evidence="2 3">
    <name type="scientific">Thioclava dalianensis</name>
    <dbReference type="NCBI Taxonomy" id="1185766"/>
    <lineage>
        <taxon>Bacteria</taxon>
        <taxon>Pseudomonadati</taxon>
        <taxon>Pseudomonadota</taxon>
        <taxon>Alphaproteobacteria</taxon>
        <taxon>Rhodobacterales</taxon>
        <taxon>Paracoccaceae</taxon>
        <taxon>Thioclava</taxon>
    </lineage>
</organism>
<dbReference type="EMBL" id="JHEH01000010">
    <property type="protein sequence ID" value="KEP69857.1"/>
    <property type="molecule type" value="Genomic_DNA"/>
</dbReference>
<reference evidence="2 3" key="1">
    <citation type="submission" date="2014-03" db="EMBL/GenBank/DDBJ databases">
        <title>The draft genome sequence of Thioclava dalianensis DLFJ1-1.</title>
        <authorList>
            <person name="Lai Q."/>
            <person name="Shao Z."/>
        </authorList>
    </citation>
    <scope>NUCLEOTIDE SEQUENCE [LARGE SCALE GENOMIC DNA]</scope>
    <source>
        <strain evidence="2 3">DLFJ1-1</strain>
    </source>
</reference>
<keyword evidence="3" id="KW-1185">Reference proteome</keyword>
<protein>
    <recommendedName>
        <fullName evidence="4">Cation/multidrug efflux pump</fullName>
    </recommendedName>
</protein>
<keyword evidence="1" id="KW-1133">Transmembrane helix</keyword>
<feature type="transmembrane region" description="Helical" evidence="1">
    <location>
        <begin position="70"/>
        <end position="89"/>
    </location>
</feature>
<sequence length="92" mass="10615">MFGFVRLAIFGFIGLSVIFVLVRIYARSLRREALEDAWAEARSGDALYQTQEAYVAEGMRAYDKSLRRKLIWLVYVVPTVLVVAVIYLMNYT</sequence>